<sequence length="202" mass="21622">MSRTQEPELWTRCEVAQDEPPALGAAVRLQLLRIAQDEPPPGPRAVNLPCEVAQDELPLPGRRAGLPRWTNFVVWTATFALYGRPMSLGAAAMNTAGVTSARQIIHSCRDGALWTDSELQTCEDYYVFQYCNGTGGYGSGGYIRAGVPFEDYANADGGTWVRGVLCLRRRAAPLAPPSTVTFTAPASAAVPPVPTSTSHSSA</sequence>
<accession>A0AAE0G3L8</accession>
<evidence type="ECO:0000313" key="2">
    <source>
        <dbReference type="Proteomes" id="UP001190700"/>
    </source>
</evidence>
<comment type="caution">
    <text evidence="1">The sequence shown here is derived from an EMBL/GenBank/DDBJ whole genome shotgun (WGS) entry which is preliminary data.</text>
</comment>
<dbReference type="Proteomes" id="UP001190700">
    <property type="component" value="Unassembled WGS sequence"/>
</dbReference>
<name>A0AAE0G3L8_9CHLO</name>
<dbReference type="EMBL" id="LGRX02010138">
    <property type="protein sequence ID" value="KAK3270909.1"/>
    <property type="molecule type" value="Genomic_DNA"/>
</dbReference>
<reference evidence="1 2" key="1">
    <citation type="journal article" date="2015" name="Genome Biol. Evol.">
        <title>Comparative Genomics of a Bacterivorous Green Alga Reveals Evolutionary Causalities and Consequences of Phago-Mixotrophic Mode of Nutrition.</title>
        <authorList>
            <person name="Burns J.A."/>
            <person name="Paasch A."/>
            <person name="Narechania A."/>
            <person name="Kim E."/>
        </authorList>
    </citation>
    <scope>NUCLEOTIDE SEQUENCE [LARGE SCALE GENOMIC DNA]</scope>
    <source>
        <strain evidence="1 2">PLY_AMNH</strain>
    </source>
</reference>
<organism evidence="1 2">
    <name type="scientific">Cymbomonas tetramitiformis</name>
    <dbReference type="NCBI Taxonomy" id="36881"/>
    <lineage>
        <taxon>Eukaryota</taxon>
        <taxon>Viridiplantae</taxon>
        <taxon>Chlorophyta</taxon>
        <taxon>Pyramimonadophyceae</taxon>
        <taxon>Pyramimonadales</taxon>
        <taxon>Pyramimonadaceae</taxon>
        <taxon>Cymbomonas</taxon>
    </lineage>
</organism>
<protein>
    <submittedName>
        <fullName evidence="1">Uncharacterized protein</fullName>
    </submittedName>
</protein>
<dbReference type="AlphaFoldDB" id="A0AAE0G3L8"/>
<proteinExistence type="predicted"/>
<evidence type="ECO:0000313" key="1">
    <source>
        <dbReference type="EMBL" id="KAK3270909.1"/>
    </source>
</evidence>
<keyword evidence="2" id="KW-1185">Reference proteome</keyword>
<gene>
    <name evidence="1" type="ORF">CYMTET_20714</name>
</gene>
<feature type="non-terminal residue" evidence="1">
    <location>
        <position position="202"/>
    </location>
</feature>